<evidence type="ECO:0000256" key="2">
    <source>
        <dbReference type="ARBA" id="ARBA00007639"/>
    </source>
</evidence>
<dbReference type="KEGG" id="mlo:mll3596"/>
<dbReference type="Gene3D" id="3.40.50.2300">
    <property type="match status" value="2"/>
</dbReference>
<accession>Q98FV9</accession>
<evidence type="ECO:0000256" key="1">
    <source>
        <dbReference type="ARBA" id="ARBA00004196"/>
    </source>
</evidence>
<dbReference type="CDD" id="cd06321">
    <property type="entry name" value="PBP1_ABC_sugar_binding-like"/>
    <property type="match status" value="1"/>
</dbReference>
<sequence>MRGAGHQEEVSVMKTIAKLLCGAAFAAVAIAPASAKDLNKVGISVGLLGNPFFVATIKGIEDAAKKINPKVEVTSVSADYDLNKQVSQVDSFIAAGVDVIMLNAVDAKAIAPAVKKAQAAGIIVAAFDVSAPGADVTVMTNNVKAGEEACQYLVDHTGGKGDYVILNGPASSSILERVKGCKNVLSQHADIKILSDDQNAEGSRDGGLKVFQSLLTRFDKIDAVFAINDPTAIGAQLAAKQLNRSEFIFTAVDGAPDIEKELSSGSSMIKASASQDPYVMAGQSLTMAAELLAGKKPAEATVLLDPKLITAENLKDYKGWTAAR</sequence>
<reference evidence="5 6" key="1">
    <citation type="journal article" date="2000" name="DNA Res.">
        <title>Complete genome structure of the nitrogen-fixing symbiotic bacterium Mesorhizobium loti.</title>
        <authorList>
            <person name="Kaneko T."/>
            <person name="Nakamura Y."/>
            <person name="Sato S."/>
            <person name="Asamizu E."/>
            <person name="Kato T."/>
            <person name="Sasamoto S."/>
            <person name="Watanabe A."/>
            <person name="Idesawa K."/>
            <person name="Ishikawa A."/>
            <person name="Kawashima K."/>
            <person name="Kimura T."/>
            <person name="Kishida Y."/>
            <person name="Kiyokawa C."/>
            <person name="Kohara M."/>
            <person name="Matsumoto M."/>
            <person name="Matsuno A."/>
            <person name="Mochizuki Y."/>
            <person name="Nakayama S."/>
            <person name="Nakazaki N."/>
            <person name="Shimpo S."/>
            <person name="Sugimoto M."/>
            <person name="Takeuchi C."/>
            <person name="Yamada M."/>
            <person name="Tabata S."/>
        </authorList>
    </citation>
    <scope>NUCLEOTIDE SEQUENCE [LARGE SCALE GENOMIC DNA]</scope>
    <source>
        <strain evidence="6">LMG 29417 / CECT 9101 / MAFF 303099</strain>
    </source>
</reference>
<dbReference type="AlphaFoldDB" id="Q98FV9"/>
<dbReference type="InterPro" id="IPR028082">
    <property type="entry name" value="Peripla_BP_I"/>
</dbReference>
<name>Q98FV9_RHILO</name>
<dbReference type="PANTHER" id="PTHR46847:SF2">
    <property type="entry name" value="ABC TRANSPORTER SUGAR-BINDING PROTEIN"/>
    <property type="match status" value="1"/>
</dbReference>
<evidence type="ECO:0000256" key="3">
    <source>
        <dbReference type="ARBA" id="ARBA00022729"/>
    </source>
</evidence>
<dbReference type="eggNOG" id="COG1879">
    <property type="taxonomic scope" value="Bacteria"/>
</dbReference>
<organism evidence="5 6">
    <name type="scientific">Mesorhizobium japonicum (strain LMG 29417 / CECT 9101 / MAFF 303099)</name>
    <name type="common">Mesorhizobium loti (strain MAFF 303099)</name>
    <dbReference type="NCBI Taxonomy" id="266835"/>
    <lineage>
        <taxon>Bacteria</taxon>
        <taxon>Pseudomonadati</taxon>
        <taxon>Pseudomonadota</taxon>
        <taxon>Alphaproteobacteria</taxon>
        <taxon>Hyphomicrobiales</taxon>
        <taxon>Phyllobacteriaceae</taxon>
        <taxon>Mesorhizobium</taxon>
    </lineage>
</organism>
<dbReference type="GO" id="GO:0030246">
    <property type="term" value="F:carbohydrate binding"/>
    <property type="evidence" value="ECO:0007669"/>
    <property type="project" value="UniProtKB-ARBA"/>
</dbReference>
<dbReference type="InterPro" id="IPR025997">
    <property type="entry name" value="SBP_2_dom"/>
</dbReference>
<dbReference type="EMBL" id="BA000012">
    <property type="protein sequence ID" value="BAB50457.1"/>
    <property type="molecule type" value="Genomic_DNA"/>
</dbReference>
<dbReference type="HOGENOM" id="CLU_037628_3_7_5"/>
<proteinExistence type="inferred from homology"/>
<dbReference type="GO" id="GO:0030313">
    <property type="term" value="C:cell envelope"/>
    <property type="evidence" value="ECO:0007669"/>
    <property type="project" value="UniProtKB-SubCell"/>
</dbReference>
<dbReference type="Proteomes" id="UP000000552">
    <property type="component" value="Chromosome"/>
</dbReference>
<evidence type="ECO:0000313" key="5">
    <source>
        <dbReference type="EMBL" id="BAB50457.1"/>
    </source>
</evidence>
<evidence type="ECO:0000313" key="6">
    <source>
        <dbReference type="Proteomes" id="UP000000552"/>
    </source>
</evidence>
<comment type="similarity">
    <text evidence="2">Belongs to the bacterial solute-binding protein 2 family.</text>
</comment>
<protein>
    <submittedName>
        <fullName evidence="5">Ribose ABC transporter, ribose-binding protein</fullName>
    </submittedName>
</protein>
<gene>
    <name evidence="5" type="ordered locus">mll3596</name>
</gene>
<dbReference type="Pfam" id="PF13407">
    <property type="entry name" value="Peripla_BP_4"/>
    <property type="match status" value="1"/>
</dbReference>
<feature type="domain" description="Periplasmic binding protein" evidence="4">
    <location>
        <begin position="41"/>
        <end position="296"/>
    </location>
</feature>
<dbReference type="SUPFAM" id="SSF53822">
    <property type="entry name" value="Periplasmic binding protein-like I"/>
    <property type="match status" value="1"/>
</dbReference>
<dbReference type="PANTHER" id="PTHR46847">
    <property type="entry name" value="D-ALLOSE-BINDING PERIPLASMIC PROTEIN-RELATED"/>
    <property type="match status" value="1"/>
</dbReference>
<evidence type="ECO:0000259" key="4">
    <source>
        <dbReference type="Pfam" id="PF13407"/>
    </source>
</evidence>
<keyword evidence="3" id="KW-0732">Signal</keyword>
<comment type="subcellular location">
    <subcellularLocation>
        <location evidence="1">Cell envelope</location>
    </subcellularLocation>
</comment>